<proteinExistence type="predicted"/>
<accession>A0AA40KVC8</accession>
<organism evidence="1 2">
    <name type="scientific">Melipona bicolor</name>
    <dbReference type="NCBI Taxonomy" id="60889"/>
    <lineage>
        <taxon>Eukaryota</taxon>
        <taxon>Metazoa</taxon>
        <taxon>Ecdysozoa</taxon>
        <taxon>Arthropoda</taxon>
        <taxon>Hexapoda</taxon>
        <taxon>Insecta</taxon>
        <taxon>Pterygota</taxon>
        <taxon>Neoptera</taxon>
        <taxon>Endopterygota</taxon>
        <taxon>Hymenoptera</taxon>
        <taxon>Apocrita</taxon>
        <taxon>Aculeata</taxon>
        <taxon>Apoidea</taxon>
        <taxon>Anthophila</taxon>
        <taxon>Apidae</taxon>
        <taxon>Melipona</taxon>
    </lineage>
</organism>
<protein>
    <submittedName>
        <fullName evidence="1">Uncharacterized protein</fullName>
    </submittedName>
</protein>
<name>A0AA40KVC8_9HYME</name>
<gene>
    <name evidence="1" type="ORF">K0M31_011932</name>
</gene>
<comment type="caution">
    <text evidence="1">The sequence shown here is derived from an EMBL/GenBank/DDBJ whole genome shotgun (WGS) entry which is preliminary data.</text>
</comment>
<evidence type="ECO:0000313" key="2">
    <source>
        <dbReference type="Proteomes" id="UP001177670"/>
    </source>
</evidence>
<dbReference type="Proteomes" id="UP001177670">
    <property type="component" value="Unassembled WGS sequence"/>
</dbReference>
<evidence type="ECO:0000313" key="1">
    <source>
        <dbReference type="EMBL" id="KAK1134150.1"/>
    </source>
</evidence>
<dbReference type="AlphaFoldDB" id="A0AA40KVC8"/>
<reference evidence="1" key="1">
    <citation type="submission" date="2021-10" db="EMBL/GenBank/DDBJ databases">
        <title>Melipona bicolor Genome sequencing and assembly.</title>
        <authorList>
            <person name="Araujo N.S."/>
            <person name="Arias M.C."/>
        </authorList>
    </citation>
    <scope>NUCLEOTIDE SEQUENCE</scope>
    <source>
        <strain evidence="1">USP_2M_L1-L4_2017</strain>
        <tissue evidence="1">Whole body</tissue>
    </source>
</reference>
<feature type="non-terminal residue" evidence="1">
    <location>
        <position position="1"/>
    </location>
</feature>
<dbReference type="EMBL" id="JAHYIQ010000003">
    <property type="protein sequence ID" value="KAK1134150.1"/>
    <property type="molecule type" value="Genomic_DNA"/>
</dbReference>
<keyword evidence="2" id="KW-1185">Reference proteome</keyword>
<sequence>RGARQNEEKIRLELRFESDGGRQTKVPVYCEQPSPKSVCQPGEDPFPGNAFLATVRTKVPLGIEFFSSIKVTQLDRLERLRKLAPVWETFQYHPALPAAN</sequence>